<dbReference type="PANTHER" id="PTHR43553:SF27">
    <property type="entry name" value="ENERGY-COUPLING FACTOR TRANSPORTER ATP-BINDING PROTEIN ECFA2"/>
    <property type="match status" value="1"/>
</dbReference>
<dbReference type="GO" id="GO:0043190">
    <property type="term" value="C:ATP-binding cassette (ABC) transporter complex"/>
    <property type="evidence" value="ECO:0007669"/>
    <property type="project" value="TreeGrafter"/>
</dbReference>
<feature type="region of interest" description="Disordered" evidence="9">
    <location>
        <begin position="290"/>
        <end position="348"/>
    </location>
</feature>
<evidence type="ECO:0000256" key="4">
    <source>
        <dbReference type="ARBA" id="ARBA00022475"/>
    </source>
</evidence>
<dbReference type="InterPro" id="IPR050095">
    <property type="entry name" value="ECF_ABC_transporter_ATP-bd"/>
</dbReference>
<dbReference type="GO" id="GO:0016887">
    <property type="term" value="F:ATP hydrolysis activity"/>
    <property type="evidence" value="ECO:0007669"/>
    <property type="project" value="InterPro"/>
</dbReference>
<dbReference type="HOGENOM" id="CLU_000604_86_7_9"/>
<dbReference type="InterPro" id="IPR003593">
    <property type="entry name" value="AAA+_ATPase"/>
</dbReference>
<dbReference type="AlphaFoldDB" id="A0A0F7F6T7"/>
<feature type="domain" description="ABC transporter" evidence="10">
    <location>
        <begin position="369"/>
        <end position="592"/>
    </location>
</feature>
<dbReference type="SUPFAM" id="SSF52540">
    <property type="entry name" value="P-loop containing nucleoside triphosphate hydrolases"/>
    <property type="match status" value="2"/>
</dbReference>
<dbReference type="InterPro" id="IPR027417">
    <property type="entry name" value="P-loop_NTPase"/>
</dbReference>
<dbReference type="Proteomes" id="UP000034189">
    <property type="component" value="Chromosome"/>
</dbReference>
<dbReference type="EMBL" id="CP011114">
    <property type="protein sequence ID" value="AKG33464.1"/>
    <property type="molecule type" value="Genomic_DNA"/>
</dbReference>
<evidence type="ECO:0000256" key="7">
    <source>
        <dbReference type="ARBA" id="ARBA00022967"/>
    </source>
</evidence>
<evidence type="ECO:0000256" key="6">
    <source>
        <dbReference type="ARBA" id="ARBA00022840"/>
    </source>
</evidence>
<accession>A0A0F7F6T7</accession>
<sequence length="618" mass="67090">MVMEIVRAQELSFRYPGEERASLDGLSFGIKEGEFVVLCGPSGSGKTTLLRHLKRELTPVGEGSGAVFYRGRELSQLSPETAAGEIGMVFQNPEAQIVMETVWQELAFSMENMGLSPSVMRGRLAEMAGLFGLEPLLYKPVHELSGGQKQLVNLASVLLLHPRLLLLDEPTSQLDPVAAREFIYLLRRLNEELAMTVILSEHRLEEALPLADRVLLMENGRLAADGSPREIVRAAGSGLGEGRHAYLPAASRLYLALSSGSADVRPDTIPLTVREGKRWLESAIEEEQSTRLVSATGPASGIDRQATKASGPTRIDADRLDRLGGSSIGNMHEEVGPGENKRIGISSPRSVSGSFARRVQSSRDGEALLECREVTFRYEKDGPEILRKLDFSLHRGELTAILGGNGAGKSTLLQLMAGLLKPQRGRAALPKGVTAGYLAQNPLLYFSYDTVLEELRHMAKYAGLSVSESEREIASLVDAFGLGGVLGSHPHDISGGEQQKAALAMVLLLQPDILLLDEPTKGLDPAAKEHLAELLRALADSGTSVTFVTHDVEFAARHASRCAMLFDGSISAEGPPEAFFGANYFYTTAVNRMVRDRLPQALTVEDVMSQWHEFVSRS</sequence>
<keyword evidence="8" id="KW-0472">Membrane</keyword>
<dbReference type="SMART" id="SM00382">
    <property type="entry name" value="AAA"/>
    <property type="match status" value="2"/>
</dbReference>
<dbReference type="Gene3D" id="3.40.50.300">
    <property type="entry name" value="P-loop containing nucleotide triphosphate hydrolases"/>
    <property type="match status" value="2"/>
</dbReference>
<dbReference type="PROSITE" id="PS00211">
    <property type="entry name" value="ABC_TRANSPORTER_1"/>
    <property type="match status" value="2"/>
</dbReference>
<proteinExistence type="inferred from homology"/>
<keyword evidence="4" id="KW-1003">Cell membrane</keyword>
<protein>
    <recommendedName>
        <fullName evidence="10">ABC transporter domain-containing protein</fullName>
    </recommendedName>
</protein>
<evidence type="ECO:0000313" key="11">
    <source>
        <dbReference type="EMBL" id="AKG33464.1"/>
    </source>
</evidence>
<dbReference type="PANTHER" id="PTHR43553">
    <property type="entry name" value="HEAVY METAL TRANSPORTER"/>
    <property type="match status" value="1"/>
</dbReference>
<evidence type="ECO:0000256" key="2">
    <source>
        <dbReference type="ARBA" id="ARBA00005417"/>
    </source>
</evidence>
<feature type="domain" description="ABC transporter" evidence="10">
    <location>
        <begin position="6"/>
        <end position="244"/>
    </location>
</feature>
<dbReference type="PROSITE" id="PS50893">
    <property type="entry name" value="ABC_TRANSPORTER_2"/>
    <property type="match status" value="2"/>
</dbReference>
<evidence type="ECO:0000256" key="3">
    <source>
        <dbReference type="ARBA" id="ARBA00022448"/>
    </source>
</evidence>
<evidence type="ECO:0000256" key="1">
    <source>
        <dbReference type="ARBA" id="ARBA00004202"/>
    </source>
</evidence>
<dbReference type="InterPro" id="IPR015856">
    <property type="entry name" value="ABC_transpr_CbiO/EcfA_su"/>
</dbReference>
<gene>
    <name evidence="11" type="ORF">VK70_01720</name>
</gene>
<evidence type="ECO:0000259" key="10">
    <source>
        <dbReference type="PROSITE" id="PS50893"/>
    </source>
</evidence>
<comment type="subcellular location">
    <subcellularLocation>
        <location evidence="1">Cell membrane</location>
        <topology evidence="1">Peripheral membrane protein</topology>
    </subcellularLocation>
</comment>
<evidence type="ECO:0000256" key="8">
    <source>
        <dbReference type="ARBA" id="ARBA00023136"/>
    </source>
</evidence>
<dbReference type="InterPro" id="IPR017871">
    <property type="entry name" value="ABC_transporter-like_CS"/>
</dbReference>
<dbReference type="Pfam" id="PF00005">
    <property type="entry name" value="ABC_tran"/>
    <property type="match status" value="2"/>
</dbReference>
<feature type="compositionally biased region" description="Basic and acidic residues" evidence="9">
    <location>
        <begin position="331"/>
        <end position="342"/>
    </location>
</feature>
<reference evidence="11 12" key="2">
    <citation type="journal article" date="2016" name="Genome Announc.">
        <title>Genome Sequence of a Gram-Positive Diazotroph, Paenibacillus durus Type Strain ATCC 35681.</title>
        <authorList>
            <person name="Halim M.A."/>
            <person name="Rahman A.Y."/>
            <person name="Sim K.S."/>
            <person name="Yam H.C."/>
            <person name="Rahim A.A."/>
            <person name="Ghazali A.H."/>
            <person name="Najimudin N."/>
        </authorList>
    </citation>
    <scope>NUCLEOTIDE SEQUENCE [LARGE SCALE GENOMIC DNA]</scope>
    <source>
        <strain evidence="11 12">ATCC 35681</strain>
    </source>
</reference>
<dbReference type="CDD" id="cd03225">
    <property type="entry name" value="ABC_cobalt_CbiO_domain1"/>
    <property type="match status" value="2"/>
</dbReference>
<reference evidence="11 12" key="1">
    <citation type="submission" date="2015-03" db="EMBL/GenBank/DDBJ databases">
        <authorList>
            <person name="Abdul Halim M."/>
        </authorList>
    </citation>
    <scope>NUCLEOTIDE SEQUENCE [LARGE SCALE GENOMIC DNA]</scope>
    <source>
        <strain evidence="11 12">ATCC 35681</strain>
    </source>
</reference>
<keyword evidence="3" id="KW-0813">Transport</keyword>
<evidence type="ECO:0000256" key="5">
    <source>
        <dbReference type="ARBA" id="ARBA00022741"/>
    </source>
</evidence>
<name>A0A0F7F6T7_PAEDU</name>
<dbReference type="PATRIC" id="fig|1333534.5.peg.359"/>
<comment type="similarity">
    <text evidence="2">Belongs to the ABC transporter superfamily.</text>
</comment>
<dbReference type="GO" id="GO:0005524">
    <property type="term" value="F:ATP binding"/>
    <property type="evidence" value="ECO:0007669"/>
    <property type="project" value="UniProtKB-KW"/>
</dbReference>
<dbReference type="InterPro" id="IPR003439">
    <property type="entry name" value="ABC_transporter-like_ATP-bd"/>
</dbReference>
<keyword evidence="6" id="KW-0067">ATP-binding</keyword>
<evidence type="ECO:0000313" key="12">
    <source>
        <dbReference type="Proteomes" id="UP000034189"/>
    </source>
</evidence>
<keyword evidence="5" id="KW-0547">Nucleotide-binding</keyword>
<evidence type="ECO:0000256" key="9">
    <source>
        <dbReference type="SAM" id="MobiDB-lite"/>
    </source>
</evidence>
<dbReference type="GO" id="GO:0042626">
    <property type="term" value="F:ATPase-coupled transmembrane transporter activity"/>
    <property type="evidence" value="ECO:0007669"/>
    <property type="project" value="TreeGrafter"/>
</dbReference>
<organism evidence="11 12">
    <name type="scientific">Paenibacillus durus ATCC 35681</name>
    <dbReference type="NCBI Taxonomy" id="1333534"/>
    <lineage>
        <taxon>Bacteria</taxon>
        <taxon>Bacillati</taxon>
        <taxon>Bacillota</taxon>
        <taxon>Bacilli</taxon>
        <taxon>Bacillales</taxon>
        <taxon>Paenibacillaceae</taxon>
        <taxon>Paenibacillus</taxon>
    </lineage>
</organism>
<dbReference type="SMR" id="A0A0F7F6T7"/>
<keyword evidence="7" id="KW-1278">Translocase</keyword>